<accession>A0A5J5A5G8</accession>
<evidence type="ECO:0000256" key="1">
    <source>
        <dbReference type="SAM" id="Phobius"/>
    </source>
</evidence>
<reference evidence="2 3" key="1">
    <citation type="submission" date="2019-09" db="EMBL/GenBank/DDBJ databases">
        <title>A chromosome-level genome assembly of the Chinese tupelo Nyssa sinensis.</title>
        <authorList>
            <person name="Yang X."/>
            <person name="Kang M."/>
            <person name="Yang Y."/>
            <person name="Xiong H."/>
            <person name="Wang M."/>
            <person name="Zhang Z."/>
            <person name="Wang Z."/>
            <person name="Wu H."/>
            <person name="Ma T."/>
            <person name="Liu J."/>
            <person name="Xi Z."/>
        </authorList>
    </citation>
    <scope>NUCLEOTIDE SEQUENCE [LARGE SCALE GENOMIC DNA]</scope>
    <source>
        <strain evidence="2">J267</strain>
        <tissue evidence="2">Leaf</tissue>
    </source>
</reference>
<gene>
    <name evidence="2" type="ORF">F0562_007268</name>
</gene>
<organism evidence="2 3">
    <name type="scientific">Nyssa sinensis</name>
    <dbReference type="NCBI Taxonomy" id="561372"/>
    <lineage>
        <taxon>Eukaryota</taxon>
        <taxon>Viridiplantae</taxon>
        <taxon>Streptophyta</taxon>
        <taxon>Embryophyta</taxon>
        <taxon>Tracheophyta</taxon>
        <taxon>Spermatophyta</taxon>
        <taxon>Magnoliopsida</taxon>
        <taxon>eudicotyledons</taxon>
        <taxon>Gunneridae</taxon>
        <taxon>Pentapetalae</taxon>
        <taxon>asterids</taxon>
        <taxon>Cornales</taxon>
        <taxon>Nyssaceae</taxon>
        <taxon>Nyssa</taxon>
    </lineage>
</organism>
<dbReference type="Proteomes" id="UP000325577">
    <property type="component" value="Linkage Group LG3"/>
</dbReference>
<proteinExistence type="predicted"/>
<name>A0A5J5A5G8_9ASTE</name>
<dbReference type="Pfam" id="PF03140">
    <property type="entry name" value="DUF247"/>
    <property type="match status" value="1"/>
</dbReference>
<keyword evidence="1" id="KW-0472">Membrane</keyword>
<protein>
    <submittedName>
        <fullName evidence="2">Uncharacterized protein</fullName>
    </submittedName>
</protein>
<evidence type="ECO:0000313" key="3">
    <source>
        <dbReference type="Proteomes" id="UP000325577"/>
    </source>
</evidence>
<dbReference type="PANTHER" id="PTHR31170:SF25">
    <property type="entry name" value="BNAA09G04570D PROTEIN"/>
    <property type="match status" value="1"/>
</dbReference>
<dbReference type="OrthoDB" id="672127at2759"/>
<dbReference type="PANTHER" id="PTHR31170">
    <property type="entry name" value="BNAC04G53230D PROTEIN"/>
    <property type="match status" value="1"/>
</dbReference>
<keyword evidence="3" id="KW-1185">Reference proteome</keyword>
<evidence type="ECO:0000313" key="2">
    <source>
        <dbReference type="EMBL" id="KAA8525414.1"/>
    </source>
</evidence>
<dbReference type="InterPro" id="IPR004158">
    <property type="entry name" value="DUF247_pln"/>
</dbReference>
<keyword evidence="1" id="KW-0812">Transmembrane</keyword>
<keyword evidence="1" id="KW-1133">Transmembrane helix</keyword>
<feature type="transmembrane region" description="Helical" evidence="1">
    <location>
        <begin position="435"/>
        <end position="458"/>
    </location>
</feature>
<dbReference type="AlphaFoldDB" id="A0A5J5A5G8"/>
<sequence length="459" mass="53152">MGDIESASAKIAIQDCAGNAETEMENSALNDIENQYNGLVNHIEGMLEGVKSTSSSEHCIFRVPIKVRKINAAAYTPRIVSIGPFHHGSERLQSMEAQKLCYFKKLIRQGNVRLKDYVRLVKEQEQRIHRCYAETYSNKLPLSGDDFAETYSNKLPLSGDDFLTMILVDAGFIIELLLRSKFYKLRDENDYLFNDWIFNDLHHDLKLLENQLPFFILYALFNLTFALDKFPRLLELALHFFHNVNKQNRLPNFNVCHFTDLIRTLYLPTSKRPPRTREQFKFLHTATELHEAGVKFKVGSSKCLLDIKFSKGVLEIPCFKIQDKTIPSIRNLMALELCLYPYDSYIIDYIFFMDYLINTPKDVDLLVQNGILVNWLGDSGEAANFFNSLCTEITVSSKNFYFSSLCEDLNAYYKDPWHMWKATLKRDYFSTPWRIASTTAAIILLVLTFIQTSCYCVLY</sequence>
<dbReference type="EMBL" id="CM018046">
    <property type="protein sequence ID" value="KAA8525414.1"/>
    <property type="molecule type" value="Genomic_DNA"/>
</dbReference>